<evidence type="ECO:0000256" key="5">
    <source>
        <dbReference type="ARBA" id="ARBA00022840"/>
    </source>
</evidence>
<dbReference type="InterPro" id="IPR001412">
    <property type="entry name" value="aa-tRNA-synth_I_CS"/>
</dbReference>
<keyword evidence="6 9" id="KW-0648">Protein biosynthesis</keyword>
<dbReference type="Pfam" id="PF00133">
    <property type="entry name" value="tRNA-synt_1"/>
    <property type="match status" value="1"/>
</dbReference>
<dbReference type="NCBIfam" id="TIGR00422">
    <property type="entry name" value="valS"/>
    <property type="match status" value="1"/>
</dbReference>
<proteinExistence type="inferred from homology"/>
<comment type="caution">
    <text evidence="13">The sequence shown here is derived from an EMBL/GenBank/DDBJ whole genome shotgun (WGS) entry which is preliminary data.</text>
</comment>
<dbReference type="GO" id="GO:0004832">
    <property type="term" value="F:valine-tRNA ligase activity"/>
    <property type="evidence" value="ECO:0007669"/>
    <property type="project" value="UniProtKB-EC"/>
</dbReference>
<keyword evidence="10" id="KW-0175">Coiled coil</keyword>
<dbReference type="SUPFAM" id="SSF52374">
    <property type="entry name" value="Nucleotidylyl transferase"/>
    <property type="match status" value="1"/>
</dbReference>
<feature type="coiled-coil region" evidence="10">
    <location>
        <begin position="909"/>
        <end position="936"/>
    </location>
</feature>
<dbReference type="InterPro" id="IPR002300">
    <property type="entry name" value="aa-tRNA-synth_Ia"/>
</dbReference>
<dbReference type="PANTHER" id="PTHR11946:SF111">
    <property type="entry name" value="VALINE--TRNA LIGASE"/>
    <property type="match status" value="1"/>
</dbReference>
<organism evidence="13 14">
    <name type="scientific">Gnathostoma spinigerum</name>
    <dbReference type="NCBI Taxonomy" id="75299"/>
    <lineage>
        <taxon>Eukaryota</taxon>
        <taxon>Metazoa</taxon>
        <taxon>Ecdysozoa</taxon>
        <taxon>Nematoda</taxon>
        <taxon>Chromadorea</taxon>
        <taxon>Rhabditida</taxon>
        <taxon>Spirurina</taxon>
        <taxon>Gnathostomatomorpha</taxon>
        <taxon>Gnathostomatoidea</taxon>
        <taxon>Gnathostomatidae</taxon>
        <taxon>Gnathostoma</taxon>
    </lineage>
</organism>
<feature type="domain" description="Aminoacyl-tRNA synthetase class Ia" evidence="11">
    <location>
        <begin position="55"/>
        <end position="654"/>
    </location>
</feature>
<evidence type="ECO:0000313" key="13">
    <source>
        <dbReference type="EMBL" id="MFH4977251.1"/>
    </source>
</evidence>
<evidence type="ECO:0000256" key="1">
    <source>
        <dbReference type="ARBA" id="ARBA00005594"/>
    </source>
</evidence>
<reference evidence="13 14" key="1">
    <citation type="submission" date="2024-08" db="EMBL/GenBank/DDBJ databases">
        <title>Gnathostoma spinigerum genome.</title>
        <authorList>
            <person name="Gonzalez-Bertolin B."/>
            <person name="Monzon S."/>
            <person name="Zaballos A."/>
            <person name="Jimenez P."/>
            <person name="Dekumyoy P."/>
            <person name="Varona S."/>
            <person name="Cuesta I."/>
            <person name="Sumanam S."/>
            <person name="Adisakwattana P."/>
            <person name="Gasser R.B."/>
            <person name="Hernandez-Gonzalez A."/>
            <person name="Young N.D."/>
            <person name="Perteguer M.J."/>
        </authorList>
    </citation>
    <scope>NUCLEOTIDE SEQUENCE [LARGE SCALE GENOMIC DNA]</scope>
    <source>
        <strain evidence="13">AL3</strain>
        <tissue evidence="13">Liver</tissue>
    </source>
</reference>
<evidence type="ECO:0000256" key="9">
    <source>
        <dbReference type="RuleBase" id="RU363035"/>
    </source>
</evidence>
<dbReference type="InterPro" id="IPR033705">
    <property type="entry name" value="Anticodon_Ia_Val"/>
</dbReference>
<keyword evidence="5 9" id="KW-0067">ATP-binding</keyword>
<evidence type="ECO:0000313" key="14">
    <source>
        <dbReference type="Proteomes" id="UP001608902"/>
    </source>
</evidence>
<dbReference type="Proteomes" id="UP001608902">
    <property type="component" value="Unassembled WGS sequence"/>
</dbReference>
<dbReference type="PRINTS" id="PR00986">
    <property type="entry name" value="TRNASYNTHVAL"/>
</dbReference>
<evidence type="ECO:0000256" key="7">
    <source>
        <dbReference type="ARBA" id="ARBA00023146"/>
    </source>
</evidence>
<dbReference type="EC" id="6.1.1.9" evidence="2"/>
<dbReference type="PANTHER" id="PTHR11946">
    <property type="entry name" value="VALYL-TRNA SYNTHETASES"/>
    <property type="match status" value="1"/>
</dbReference>
<evidence type="ECO:0000256" key="4">
    <source>
        <dbReference type="ARBA" id="ARBA00022741"/>
    </source>
</evidence>
<evidence type="ECO:0000256" key="10">
    <source>
        <dbReference type="SAM" id="Coils"/>
    </source>
</evidence>
<evidence type="ECO:0000259" key="12">
    <source>
        <dbReference type="Pfam" id="PF08264"/>
    </source>
</evidence>
<gene>
    <name evidence="13" type="ORF">AB6A40_003960</name>
</gene>
<dbReference type="SUPFAM" id="SSF47323">
    <property type="entry name" value="Anticodon-binding domain of a subclass of class I aminoacyl-tRNA synthetases"/>
    <property type="match status" value="1"/>
</dbReference>
<feature type="domain" description="Methionyl/Valyl/Leucyl/Isoleucyl-tRNA synthetase anticodon-binding" evidence="12">
    <location>
        <begin position="699"/>
        <end position="843"/>
    </location>
</feature>
<accession>A0ABD6EDG7</accession>
<comment type="similarity">
    <text evidence="1 9">Belongs to the class-I aminoacyl-tRNA synthetase family.</text>
</comment>
<dbReference type="Pfam" id="PF08264">
    <property type="entry name" value="Anticodon_1"/>
    <property type="match status" value="1"/>
</dbReference>
<keyword evidence="14" id="KW-1185">Reference proteome</keyword>
<evidence type="ECO:0000256" key="8">
    <source>
        <dbReference type="ARBA" id="ARBA00029936"/>
    </source>
</evidence>
<dbReference type="Gene3D" id="3.90.740.10">
    <property type="entry name" value="Valyl/Leucyl/Isoleucyl-tRNA synthetase, editing domain"/>
    <property type="match status" value="1"/>
</dbReference>
<dbReference type="GO" id="GO:0005524">
    <property type="term" value="F:ATP binding"/>
    <property type="evidence" value="ECO:0007669"/>
    <property type="project" value="UniProtKB-KW"/>
</dbReference>
<keyword evidence="3 9" id="KW-0436">Ligase</keyword>
<keyword evidence="7 9" id="KW-0030">Aminoacyl-tRNA synthetase</keyword>
<dbReference type="PROSITE" id="PS00178">
    <property type="entry name" value="AA_TRNA_LIGASE_I"/>
    <property type="match status" value="1"/>
</dbReference>
<evidence type="ECO:0000256" key="2">
    <source>
        <dbReference type="ARBA" id="ARBA00013169"/>
    </source>
</evidence>
<evidence type="ECO:0000256" key="6">
    <source>
        <dbReference type="ARBA" id="ARBA00022917"/>
    </source>
</evidence>
<dbReference type="InterPro" id="IPR013155">
    <property type="entry name" value="M/V/L/I-tRNA-synth_anticd-bd"/>
</dbReference>
<evidence type="ECO:0000259" key="11">
    <source>
        <dbReference type="Pfam" id="PF00133"/>
    </source>
</evidence>
<dbReference type="InterPro" id="IPR009008">
    <property type="entry name" value="Val/Leu/Ile-tRNA-synth_edit"/>
</dbReference>
<dbReference type="CDD" id="cd07962">
    <property type="entry name" value="Anticodon_Ia_Val"/>
    <property type="match status" value="1"/>
</dbReference>
<dbReference type="Gene3D" id="1.10.730.10">
    <property type="entry name" value="Isoleucyl-tRNA Synthetase, Domain 1"/>
    <property type="match status" value="1"/>
</dbReference>
<dbReference type="InterPro" id="IPR014729">
    <property type="entry name" value="Rossmann-like_a/b/a_fold"/>
</dbReference>
<sequence length="990" mass="112137">MKGHTVFIRGCRFFGSKSTASSLEDCKKSFDLDLVMQNYEARMEAASAHNSLAVEEPIFSICLPPPNVTGKLHLGHALTVTIEDVICRYHRSVGYRVKWYPGFDHAGIATQTVVEQHLWKTKRLRRHQLSRDRFIEYCEKWKDQRISEISSQLRNLGATLNWNETYYTMDKRFTHAVTKAFCDLYSKGLIFRDCRVINWCPTLQSTISDQEVNWITVDEPTTFPLKSTECGKRSVRLGTLYKIRYPLAAGSSWSSDFLEVATTRPETVFADVALAVNTADARFAKFIGQRVRHPLINGRFLPVIGDEAVKPEKGTGVVKITPCHSFIDFEIGLRHKKELDADAFKIPCIDDCGRMVNAEEFTGIDRFLARDQIIDKLRAVGNYGGEMFTRGGQIPLCSRTGDVIEPMIKQQWFMRCDEINRMALRSLNANEIVVTPSYARSQLEEWFRNEEPWCLSRQLFWGHRIPAFRSGNECSWIIAPSEEAAMRQLNLPRDSSVHLHQDIDVLDTWFSSSLVPLVMAGWPEKAVKFPPLSLMETGYDIAGIWVARMISVTQQLSGVLPFQKAVFHGLVRDSSGRKMSKSLGNVIDPMDIVNGKSLDDMVSRLEKSLNSNDEKAKAINDLRRLFPSGIKRYGIDALRFALLRCDTAAQDISLDVISKTEEGYRFCNKLWNLCSYTHIIHSKADSNYASTSNLSCSADQWIKSRLAKALREVQENMNSSSPHLAVDTLYRFIWNDLCDVYLETTKSALRNGDLERLRSVSQTLSSVVQSSLKALAVFMPFVCEYLFEHIKLDSSSSVYDFPNHNASETDIDDELEKRMAVAVAAVTSVRSLKTQLGIKFNRALHGTLHCDLPGMANVFPVIEDLANVMISGQVAFSTPTIDAHMPLSVAGFPASISILLDEKCKHEVHERLQSQLKKAVERRAQFELKAAKYEKIMSDESARSRSRTNAEKKCRKAQEVVWGMNEEIAKINLLLKQSLNMTESEQNVER</sequence>
<protein>
    <recommendedName>
        <fullName evidence="2">valine--tRNA ligase</fullName>
        <ecNumber evidence="2">6.1.1.9</ecNumber>
    </recommendedName>
    <alternativeName>
        <fullName evidence="8">Valyl-tRNA synthetase</fullName>
    </alternativeName>
</protein>
<name>A0ABD6EDG7_9BILA</name>
<dbReference type="Gene3D" id="3.40.50.620">
    <property type="entry name" value="HUPs"/>
    <property type="match status" value="2"/>
</dbReference>
<dbReference type="NCBIfam" id="NF004349">
    <property type="entry name" value="PRK05729.1"/>
    <property type="match status" value="1"/>
</dbReference>
<dbReference type="EMBL" id="JBGFUD010002167">
    <property type="protein sequence ID" value="MFH4977251.1"/>
    <property type="molecule type" value="Genomic_DNA"/>
</dbReference>
<dbReference type="GO" id="GO:0006412">
    <property type="term" value="P:translation"/>
    <property type="evidence" value="ECO:0007669"/>
    <property type="project" value="UniProtKB-KW"/>
</dbReference>
<evidence type="ECO:0000256" key="3">
    <source>
        <dbReference type="ARBA" id="ARBA00022598"/>
    </source>
</evidence>
<dbReference type="InterPro" id="IPR009080">
    <property type="entry name" value="tRNAsynth_Ia_anticodon-bd"/>
</dbReference>
<dbReference type="AlphaFoldDB" id="A0ABD6EDG7"/>
<dbReference type="InterPro" id="IPR002303">
    <property type="entry name" value="Valyl-tRNA_ligase"/>
</dbReference>
<keyword evidence="4 9" id="KW-0547">Nucleotide-binding</keyword>
<dbReference type="SUPFAM" id="SSF50677">
    <property type="entry name" value="ValRS/IleRS/LeuRS editing domain"/>
    <property type="match status" value="1"/>
</dbReference>